<dbReference type="InterPro" id="IPR005025">
    <property type="entry name" value="FMN_Rdtase-like_dom"/>
</dbReference>
<dbReference type="Gene3D" id="3.40.50.360">
    <property type="match status" value="1"/>
</dbReference>
<dbReference type="AlphaFoldDB" id="A0A2A6ZW31"/>
<evidence type="ECO:0000313" key="5">
    <source>
        <dbReference type="Proteomes" id="UP000219901"/>
    </source>
</evidence>
<evidence type="ECO:0000259" key="3">
    <source>
        <dbReference type="Pfam" id="PF03358"/>
    </source>
</evidence>
<dbReference type="GO" id="GO:0016491">
    <property type="term" value="F:oxidoreductase activity"/>
    <property type="evidence" value="ECO:0007669"/>
    <property type="project" value="InterPro"/>
</dbReference>
<organism evidence="4 5">
    <name type="scientific">Faecalibacterium prausnitzii</name>
    <dbReference type="NCBI Taxonomy" id="853"/>
    <lineage>
        <taxon>Bacteria</taxon>
        <taxon>Bacillati</taxon>
        <taxon>Bacillota</taxon>
        <taxon>Clostridia</taxon>
        <taxon>Eubacteriales</taxon>
        <taxon>Oscillospiraceae</taxon>
        <taxon>Faecalibacterium</taxon>
    </lineage>
</organism>
<keyword evidence="2" id="KW-0288">FMN</keyword>
<dbReference type="Pfam" id="PF03358">
    <property type="entry name" value="FMN_red"/>
    <property type="match status" value="1"/>
</dbReference>
<dbReference type="RefSeq" id="WP_015538303.1">
    <property type="nucleotide sequence ID" value="NZ_BNEV01000016.1"/>
</dbReference>
<gene>
    <name evidence="4" type="ORF">CGS55_13070</name>
</gene>
<dbReference type="PANTHER" id="PTHR43278:SF2">
    <property type="entry name" value="IRON-SULFUR FLAVOPROTEIN"/>
    <property type="match status" value="1"/>
</dbReference>
<reference evidence="4 5" key="1">
    <citation type="journal article" date="2017" name="Front. Microbiol.">
        <title>New Insights into the Diversity of the Genus Faecalibacterium.</title>
        <authorList>
            <person name="Benevides L."/>
            <person name="Burman S."/>
            <person name="Martin R."/>
            <person name="Robert V."/>
            <person name="Thomas M."/>
            <person name="Miquel S."/>
            <person name="Chain F."/>
            <person name="Sokol H."/>
            <person name="Bermudez-Humaran L.G."/>
            <person name="Morrison M."/>
            <person name="Langella P."/>
            <person name="Azevedo V.A."/>
            <person name="Chatel J.M."/>
            <person name="Soares S."/>
        </authorList>
    </citation>
    <scope>NUCLEOTIDE SEQUENCE [LARGE SCALE GENOMIC DNA]</scope>
    <source>
        <strain evidence="4 5">CNCM I 4546</strain>
    </source>
</reference>
<sequence>MKKVLILSGSPRKDGNSDLLCSEFMRGAQESGNEVQKIFVRSKKIVPCNACYYCRDHGGKCALNDDMSEILDAMQAADVIVMASPVYFYSIDAQMKIIIDRSLARWTNIPNKEFYFIMTCADDNRAAMACTLECFRGFTACLNGAKEKGVIYGTGVYRPGEVMSSPAMKEAYEMGKNV</sequence>
<comment type="caution">
    <text evidence="4">The sequence shown here is derived from an EMBL/GenBank/DDBJ whole genome shotgun (WGS) entry which is preliminary data.</text>
</comment>
<accession>A0A2A6ZW31</accession>
<keyword evidence="1" id="KW-0285">Flavoprotein</keyword>
<dbReference type="InterPro" id="IPR029039">
    <property type="entry name" value="Flavoprotein-like_sf"/>
</dbReference>
<protein>
    <submittedName>
        <fullName evidence="4">Flavodoxin family protein</fullName>
    </submittedName>
</protein>
<dbReference type="PANTHER" id="PTHR43278">
    <property type="entry name" value="NAD(P)H-DEPENDENT FMN-CONTAINING OXIDOREDUCTASE YWQN-RELATED"/>
    <property type="match status" value="1"/>
</dbReference>
<feature type="domain" description="NADPH-dependent FMN reductase-like" evidence="3">
    <location>
        <begin position="3"/>
        <end position="120"/>
    </location>
</feature>
<name>A0A2A6ZW31_9FIRM</name>
<dbReference type="InterPro" id="IPR051796">
    <property type="entry name" value="ISF_SsuE-like"/>
</dbReference>
<dbReference type="SUPFAM" id="SSF52218">
    <property type="entry name" value="Flavoproteins"/>
    <property type="match status" value="1"/>
</dbReference>
<dbReference type="Proteomes" id="UP000219901">
    <property type="component" value="Unassembled WGS sequence"/>
</dbReference>
<evidence type="ECO:0000256" key="1">
    <source>
        <dbReference type="ARBA" id="ARBA00022630"/>
    </source>
</evidence>
<evidence type="ECO:0000313" key="4">
    <source>
        <dbReference type="EMBL" id="PDX71121.1"/>
    </source>
</evidence>
<proteinExistence type="predicted"/>
<evidence type="ECO:0000256" key="2">
    <source>
        <dbReference type="ARBA" id="ARBA00022643"/>
    </source>
</evidence>
<dbReference type="EMBL" id="NMTV01000071">
    <property type="protein sequence ID" value="PDX71121.1"/>
    <property type="molecule type" value="Genomic_DNA"/>
</dbReference>